<proteinExistence type="predicted"/>
<dbReference type="RefSeq" id="WP_100787408.1">
    <property type="nucleotide sequence ID" value="NZ_NPDU01000024.1"/>
</dbReference>
<dbReference type="Proteomes" id="UP000232188">
    <property type="component" value="Unassembled WGS sequence"/>
</dbReference>
<evidence type="ECO:0000313" key="1">
    <source>
        <dbReference type="EMBL" id="PJZ51613.1"/>
    </source>
</evidence>
<name>A0A2M9YJ99_9LEPT</name>
<dbReference type="EMBL" id="NPDV01000022">
    <property type="protein sequence ID" value="PJZ51613.1"/>
    <property type="molecule type" value="Genomic_DNA"/>
</dbReference>
<evidence type="ECO:0000313" key="4">
    <source>
        <dbReference type="Proteomes" id="UP000232188"/>
    </source>
</evidence>
<dbReference type="EMBL" id="NPDU01000024">
    <property type="protein sequence ID" value="PJZ61878.1"/>
    <property type="molecule type" value="Genomic_DNA"/>
</dbReference>
<gene>
    <name evidence="2" type="ORF">CH376_10770</name>
    <name evidence="1" type="ORF">CH380_19395</name>
</gene>
<dbReference type="AlphaFoldDB" id="A0A2M9YJ99"/>
<organism evidence="1 4">
    <name type="scientific">Leptospira adleri</name>
    <dbReference type="NCBI Taxonomy" id="2023186"/>
    <lineage>
        <taxon>Bacteria</taxon>
        <taxon>Pseudomonadati</taxon>
        <taxon>Spirochaetota</taxon>
        <taxon>Spirochaetia</taxon>
        <taxon>Leptospirales</taxon>
        <taxon>Leptospiraceae</taxon>
        <taxon>Leptospira</taxon>
    </lineage>
</organism>
<comment type="caution">
    <text evidence="1">The sequence shown here is derived from an EMBL/GenBank/DDBJ whole genome shotgun (WGS) entry which is preliminary data.</text>
</comment>
<keyword evidence="3" id="KW-1185">Reference proteome</keyword>
<protein>
    <submittedName>
        <fullName evidence="1">Uncharacterized protein</fullName>
    </submittedName>
</protein>
<evidence type="ECO:0000313" key="2">
    <source>
        <dbReference type="EMBL" id="PJZ61878.1"/>
    </source>
</evidence>
<dbReference type="Proteomes" id="UP000232149">
    <property type="component" value="Unassembled WGS sequence"/>
</dbReference>
<sequence>MSVTDKISDLVLANGAINPMAYKNNHKDKLAALRTLFPPEDYNVVLFSEFLMSHLPAGVSLVPQIIEVSENDVYDEVTGLEIGIAKDHAMLKVEKIISLGQATGIKLERVGREEIEINGLKHLEITYVASMILPNGVKINTPPIPKALPMMTKHGKQQAHLNESVDKKAQRNAIKYLLNLPTQMLKSQALKMWVCLKPVFAEGAPVDKTVTGSATAAADALYGENTKSINLGPSQESILEKLENCKTQEDVQSLSSTFSQKDFDQVTFEGLRAILGRKWKELGARKQ</sequence>
<reference evidence="3 4" key="1">
    <citation type="submission" date="2017-07" db="EMBL/GenBank/DDBJ databases">
        <title>Leptospira spp. isolated from tropical soils.</title>
        <authorList>
            <person name="Thibeaux R."/>
            <person name="Iraola G."/>
            <person name="Ferres I."/>
            <person name="Bierque E."/>
            <person name="Girault D."/>
            <person name="Soupe-Gilbert M.-E."/>
            <person name="Picardeau M."/>
            <person name="Goarant C."/>
        </authorList>
    </citation>
    <scope>NUCLEOTIDE SEQUENCE [LARGE SCALE GENOMIC DNA]</scope>
    <source>
        <strain evidence="1 4">FH2-B-C1</strain>
        <strain evidence="2 3">FH2-B-D1</strain>
    </source>
</reference>
<accession>A0A2M9YJ99</accession>
<evidence type="ECO:0000313" key="3">
    <source>
        <dbReference type="Proteomes" id="UP000232149"/>
    </source>
</evidence>